<keyword evidence="12" id="KW-1185">Reference proteome</keyword>
<protein>
    <recommendedName>
        <fullName evidence="2">RBR-type E3 ubiquitin transferase</fullName>
        <ecNumber evidence="2">2.3.2.31</ecNumber>
    </recommendedName>
</protein>
<dbReference type="GO" id="GO:0016567">
    <property type="term" value="P:protein ubiquitination"/>
    <property type="evidence" value="ECO:0007669"/>
    <property type="project" value="InterPro"/>
</dbReference>
<evidence type="ECO:0000256" key="9">
    <source>
        <dbReference type="SAM" id="Coils"/>
    </source>
</evidence>
<evidence type="ECO:0000313" key="12">
    <source>
        <dbReference type="Proteomes" id="UP000240760"/>
    </source>
</evidence>
<comment type="catalytic activity">
    <reaction evidence="1">
        <text>[E2 ubiquitin-conjugating enzyme]-S-ubiquitinyl-L-cysteine + [acceptor protein]-L-lysine = [E2 ubiquitin-conjugating enzyme]-L-cysteine + [acceptor protein]-N(6)-ubiquitinyl-L-lysine.</text>
        <dbReference type="EC" id="2.3.2.31"/>
    </reaction>
</comment>
<keyword evidence="8" id="KW-0862">Zinc</keyword>
<name>A0A2T4C9F2_TRILO</name>
<dbReference type="Proteomes" id="UP000240760">
    <property type="component" value="Unassembled WGS sequence"/>
</dbReference>
<dbReference type="Pfam" id="PF01485">
    <property type="entry name" value="IBR"/>
    <property type="match status" value="2"/>
</dbReference>
<evidence type="ECO:0000256" key="2">
    <source>
        <dbReference type="ARBA" id="ARBA00012251"/>
    </source>
</evidence>
<dbReference type="InterPro" id="IPR002867">
    <property type="entry name" value="IBR_dom"/>
</dbReference>
<reference evidence="11 12" key="1">
    <citation type="submission" date="2016-07" db="EMBL/GenBank/DDBJ databases">
        <title>Multiple horizontal gene transfer events from other fungi enriched the ability of initially mycotrophic Trichoderma (Ascomycota) to feed on dead plant biomass.</title>
        <authorList>
            <consortium name="DOE Joint Genome Institute"/>
            <person name="Aerts A."/>
            <person name="Atanasova L."/>
            <person name="Chenthamara K."/>
            <person name="Zhang J."/>
            <person name="Grujic M."/>
            <person name="Henrissat B."/>
            <person name="Kuo A."/>
            <person name="Salamov A."/>
            <person name="Lipzen A."/>
            <person name="Labutti K."/>
            <person name="Barry K."/>
            <person name="Miao Y."/>
            <person name="Rahimi M.J."/>
            <person name="Shen Q."/>
            <person name="Grigoriev I.V."/>
            <person name="Kubicek C.P."/>
            <person name="Druzhinina I.S."/>
        </authorList>
    </citation>
    <scope>NUCLEOTIDE SEQUENCE [LARGE SCALE GENOMIC DNA]</scope>
    <source>
        <strain evidence="11 12">ATCC 18648</strain>
    </source>
</reference>
<sequence>MTTSTVQAQPLVSASLGPDDCIDFYENPYTALGKFQDAEEHRETGSPVATAERDIHGIDWQESEPPTALRKTPSVTSQILLDIVFSSIENVKARVAEEQHLKKVAAEEAARQTAEEKDSKTKGKGPYLPIVIPCEDPTVESARASAKGLAPDLIVSGGQEAPARAEKAEKRRRFALRSLFQRSPDGGESSAAGRAREALRNKVERQIQSVDSKSVETMTLEAIAALRKMKVVKSGDPNVLVECVSCLDDVPVKETVKVPCHSYCRDCFIRLVTAAVQNEQQWPPKCCLNQIPFKTVLKNIPKDLEKTFHERSSEWEIPVSERVYCHSPGCGVWIKPGRISLARRQARCEQGHVTCTICRGQAHGNDECPQDQDLHLTNALAEEDGWKHCYSCRALVEHKQACQHMTCRCGAQFCYVCGLRWRTCGCTMEQLHAIKEAAEARRAQRLVDERAEAEELREMLAQIEEFERQETLGLEIERLELERLELERWQAEVEERLRMEQMRRHEIEMKYQQLREMLDGLNELQQVMVRCKQDENARDLAVEAESAKKQLEEKQQAERDSLDSLFSIKLRAREDQYEKEYAARAALECRLEEDYLAQLRSFWAGKVDGGEERVQAGMLPLRQRMDLAHRTWQRWRDDQLRHYRSKLDEERAVKEELMYSSRERLEAAYVDRETELATRAVAEKKWVEEVFLERERLLVGMELQETEDDADSLFAAERNEALLGYVLKKHYLDKDINGRPLLFLLKTRGYGTCPLYGVDAVNTGGLLSFTSLMKSQFENRASLKFRWKFSSLCIYEYYICESRWVAWETVMFRDLMFRNRYPEQHLDSRHWGQ</sequence>
<dbReference type="OrthoDB" id="9977870at2759"/>
<evidence type="ECO:0000256" key="3">
    <source>
        <dbReference type="ARBA" id="ARBA00022679"/>
    </source>
</evidence>
<organism evidence="11 12">
    <name type="scientific">Trichoderma longibrachiatum ATCC 18648</name>
    <dbReference type="NCBI Taxonomy" id="983965"/>
    <lineage>
        <taxon>Eukaryota</taxon>
        <taxon>Fungi</taxon>
        <taxon>Dikarya</taxon>
        <taxon>Ascomycota</taxon>
        <taxon>Pezizomycotina</taxon>
        <taxon>Sordariomycetes</taxon>
        <taxon>Hypocreomycetidae</taxon>
        <taxon>Hypocreales</taxon>
        <taxon>Hypocreaceae</taxon>
        <taxon>Trichoderma</taxon>
    </lineage>
</organism>
<dbReference type="GO" id="GO:0061630">
    <property type="term" value="F:ubiquitin protein ligase activity"/>
    <property type="evidence" value="ECO:0007669"/>
    <property type="project" value="UniProtKB-EC"/>
</dbReference>
<dbReference type="PANTHER" id="PTHR11685">
    <property type="entry name" value="RBR FAMILY RING FINGER AND IBR DOMAIN-CONTAINING"/>
    <property type="match status" value="1"/>
</dbReference>
<keyword evidence="6" id="KW-0863">Zinc-finger</keyword>
<evidence type="ECO:0000256" key="8">
    <source>
        <dbReference type="ARBA" id="ARBA00022833"/>
    </source>
</evidence>
<dbReference type="InterPro" id="IPR031127">
    <property type="entry name" value="E3_UB_ligase_RBR"/>
</dbReference>
<keyword evidence="5" id="KW-0677">Repeat</keyword>
<dbReference type="CDD" id="cd20335">
    <property type="entry name" value="BRcat_RBR"/>
    <property type="match status" value="1"/>
</dbReference>
<evidence type="ECO:0000256" key="7">
    <source>
        <dbReference type="ARBA" id="ARBA00022786"/>
    </source>
</evidence>
<evidence type="ECO:0000256" key="5">
    <source>
        <dbReference type="ARBA" id="ARBA00022737"/>
    </source>
</evidence>
<feature type="coiled-coil region" evidence="9">
    <location>
        <begin position="443"/>
        <end position="561"/>
    </location>
</feature>
<evidence type="ECO:0000256" key="6">
    <source>
        <dbReference type="ARBA" id="ARBA00022771"/>
    </source>
</evidence>
<keyword evidence="9" id="KW-0175">Coiled coil</keyword>
<dbReference type="STRING" id="983965.A0A2T4C9F2"/>
<feature type="coiled-coil region" evidence="9">
    <location>
        <begin position="88"/>
        <end position="117"/>
    </location>
</feature>
<evidence type="ECO:0000259" key="10">
    <source>
        <dbReference type="PROSITE" id="PS51873"/>
    </source>
</evidence>
<keyword evidence="3" id="KW-0808">Transferase</keyword>
<dbReference type="Gene3D" id="1.20.120.1750">
    <property type="match status" value="1"/>
</dbReference>
<feature type="domain" description="RING-type" evidence="10">
    <location>
        <begin position="239"/>
        <end position="430"/>
    </location>
</feature>
<dbReference type="AlphaFoldDB" id="A0A2T4C9F2"/>
<evidence type="ECO:0000256" key="4">
    <source>
        <dbReference type="ARBA" id="ARBA00022723"/>
    </source>
</evidence>
<dbReference type="GO" id="GO:0008270">
    <property type="term" value="F:zinc ion binding"/>
    <property type="evidence" value="ECO:0007669"/>
    <property type="project" value="UniProtKB-KW"/>
</dbReference>
<keyword evidence="4" id="KW-0479">Metal-binding</keyword>
<evidence type="ECO:0000313" key="11">
    <source>
        <dbReference type="EMBL" id="PTB78206.1"/>
    </source>
</evidence>
<proteinExistence type="predicted"/>
<dbReference type="PROSITE" id="PS51873">
    <property type="entry name" value="TRIAD"/>
    <property type="match status" value="1"/>
</dbReference>
<accession>A0A2T4C9F2</accession>
<dbReference type="InterPro" id="IPR044066">
    <property type="entry name" value="TRIAD_supradom"/>
</dbReference>
<evidence type="ECO:0000256" key="1">
    <source>
        <dbReference type="ARBA" id="ARBA00001798"/>
    </source>
</evidence>
<dbReference type="CDD" id="cd22584">
    <property type="entry name" value="Rcat_RBR_unk"/>
    <property type="match status" value="1"/>
</dbReference>
<keyword evidence="7" id="KW-0833">Ubl conjugation pathway</keyword>
<dbReference type="SUPFAM" id="SSF57850">
    <property type="entry name" value="RING/U-box"/>
    <property type="match status" value="1"/>
</dbReference>
<gene>
    <name evidence="11" type="ORF">M440DRAFT_1389936</name>
</gene>
<dbReference type="EC" id="2.3.2.31" evidence="2"/>
<dbReference type="EMBL" id="KZ679129">
    <property type="protein sequence ID" value="PTB78206.1"/>
    <property type="molecule type" value="Genomic_DNA"/>
</dbReference>